<name>A0A6G9RK71_9ENTR</name>
<dbReference type="EMBL" id="CP050321">
    <property type="protein sequence ID" value="QIR26707.1"/>
    <property type="molecule type" value="Genomic_DNA"/>
</dbReference>
<gene>
    <name evidence="2" type="ORF">GY169_07695</name>
</gene>
<feature type="compositionally biased region" description="Polar residues" evidence="1">
    <location>
        <begin position="250"/>
        <end position="260"/>
    </location>
</feature>
<organism evidence="2 3">
    <name type="scientific">Kluyvera genomosp. 3</name>
    <dbReference type="NCBI Taxonomy" id="2774055"/>
    <lineage>
        <taxon>Bacteria</taxon>
        <taxon>Pseudomonadati</taxon>
        <taxon>Pseudomonadota</taxon>
        <taxon>Gammaproteobacteria</taxon>
        <taxon>Enterobacterales</taxon>
        <taxon>Enterobacteriaceae</taxon>
        <taxon>Kluyvera</taxon>
    </lineage>
</organism>
<evidence type="ECO:0000313" key="3">
    <source>
        <dbReference type="Proteomes" id="UP000503580"/>
    </source>
</evidence>
<dbReference type="AlphaFoldDB" id="A0A6G9RK71"/>
<accession>A0A6G9RK71</accession>
<evidence type="ECO:0000256" key="1">
    <source>
        <dbReference type="SAM" id="MobiDB-lite"/>
    </source>
</evidence>
<protein>
    <submittedName>
        <fullName evidence="2">Uncharacterized protein</fullName>
    </submittedName>
</protein>
<feature type="region of interest" description="Disordered" evidence="1">
    <location>
        <begin position="437"/>
        <end position="468"/>
    </location>
</feature>
<keyword evidence="3" id="KW-1185">Reference proteome</keyword>
<feature type="region of interest" description="Disordered" evidence="1">
    <location>
        <begin position="234"/>
        <end position="260"/>
    </location>
</feature>
<reference evidence="2 3" key="1">
    <citation type="submission" date="2020-02" db="EMBL/GenBank/DDBJ databases">
        <title>Whole genome PO2S7.</title>
        <authorList>
            <person name="Singha K.M."/>
        </authorList>
    </citation>
    <scope>NUCLEOTIDE SEQUENCE [LARGE SCALE GENOMIC DNA]</scope>
    <source>
        <strain evidence="2 3">PO2S7</strain>
    </source>
</reference>
<proteinExistence type="predicted"/>
<dbReference type="RefSeq" id="WP_167575404.1">
    <property type="nucleotide sequence ID" value="NZ_CP050321.1"/>
</dbReference>
<dbReference type="KEGG" id="kgn:GY169_07695"/>
<dbReference type="Proteomes" id="UP000503580">
    <property type="component" value="Chromosome"/>
</dbReference>
<sequence>MAIQDMINSGSFNGQYLLSDQQYNPTQSDVLGRYRNPTPTAQGLPNIDPDNDDRSAFDDKQQQRQANFDTLPAQDTEGKIIGNDGMVFNLAPDDRKSQLITGLIAYGTSYLAGENAGQSIQRAGDAVNAHVSMIKRQKMIPDLLKKGYADVDIQKYVETGNTTDLLTNMGRYVPVDGGYINSLRGKFIPTQQQAQQLPPGYQLGVNYTPNGPVSVSQDEKGKYSFKPATKTEIEASQAAAQDQGGGDGTESLNSPDTVSLQRGANNKLIPAEGSYGPNGEQLYLTTTPGVLADAYARPVMPGQGTTERAEKQQTQTAKENANTDQTIAALQEENNTVQQLLNSPGFDSAYGSYDAATIGLPFHTNAYNETVALREKLGGQIFLNSRQALKGQGPITDYESGKAESSRTILTNPKIGENDARRAARELIAQNNAAIAGLQKKKSGTTSPQAAGITHRYNPQTGKIEAVQ</sequence>
<evidence type="ECO:0000313" key="2">
    <source>
        <dbReference type="EMBL" id="QIR26707.1"/>
    </source>
</evidence>
<feature type="region of interest" description="Disordered" evidence="1">
    <location>
        <begin position="33"/>
        <end position="57"/>
    </location>
</feature>